<keyword evidence="2" id="KW-1185">Reference proteome</keyword>
<dbReference type="EMBL" id="CM038913">
    <property type="protein sequence ID" value="KAH9557778.1"/>
    <property type="molecule type" value="Genomic_DNA"/>
</dbReference>
<evidence type="ECO:0000313" key="1">
    <source>
        <dbReference type="EMBL" id="KAH9557778.1"/>
    </source>
</evidence>
<gene>
    <name evidence="1" type="ORF">CY35_07G102500</name>
</gene>
<organism evidence="1 2">
    <name type="scientific">Sphagnum magellanicum</name>
    <dbReference type="NCBI Taxonomy" id="128215"/>
    <lineage>
        <taxon>Eukaryota</taxon>
        <taxon>Viridiplantae</taxon>
        <taxon>Streptophyta</taxon>
        <taxon>Embryophyta</taxon>
        <taxon>Bryophyta</taxon>
        <taxon>Sphagnophytina</taxon>
        <taxon>Sphagnopsida</taxon>
        <taxon>Sphagnales</taxon>
        <taxon>Sphagnaceae</taxon>
        <taxon>Sphagnum</taxon>
    </lineage>
</organism>
<accession>A0ACB8HNG4</accession>
<protein>
    <submittedName>
        <fullName evidence="1">Uncharacterized protein</fullName>
    </submittedName>
</protein>
<proteinExistence type="predicted"/>
<sequence>MDRREPSLVPEWLKGASGTAGATHHVQPSVVHQDESGALLSSWQRVQTHGLNKRASNVDFDSLRSFSALSDCHYHSAADRRVVGGGRSSVNERPLQDQDPYLRGYAHFDRSPAVRSYEGAENIDRDAQRDSDREWGWDSDRDRDGRDRDRVVGFRGKDEWDRHREHLDTAFPIRRPGLGPNLGVRYETEPLPLSSSLSMSSMASAIGNGDKKMVFGELGGLPSVAPASSGSLTSNMQKAAFERNFPTLGAQEKGATGVVVQPNVLSPRPLWQGSSTTRLDGTRSSTSSPGLPSSGPNYGLAAAGSSGGSIGAEGWSSALAEAPSALMGSSAAVNGTVVAGPTTNNMSSVSSVAMVITTSDSNSVNPPKMVDALVQFPPRVRTPPQHSAETQRLEELALKQSRQLTPMRPSLPKNMGLSPREKLKPKVAHAPDVVAPPVGTKGRQSMGSSQVLGSPYRMPALQRSETSKPLQGGKVLDHKMNKEIVSVLPSTQLNSALKSNSSPVGPVSTGASLGLAVGNASGGGGNIGYTPRKQMQLLDRRAVPIPPLSLPLGTVDGNLGGSRSRDGLYGTVAGTDDRRSPMPTQNRVDFFNALRKKASVGSALNSEDNQDVVTTKKSGLVRSKELVASLGERGVSSPDGAEGDSLFDSAQLENGAAQLSSMISNGDIPAIVDKFYVNVEEKETGSSIHELIMQEGPNEELFGPEILPSVTSSVATASEEEETAFLRSLGWEENAEDGEEALTEEEISAFYQERMRLTTASRAMQNSSNCHNATDLQVGSVGNLSSGLSSSDSESDHDCQRTPKDLYQHFD</sequence>
<reference evidence="2" key="1">
    <citation type="journal article" date="2022" name="New Phytol.">
        <title>Phylogenomic structure and speciation in an emerging model: the Sphagnum magellanicum complex (Bryophyta).</title>
        <authorList>
            <person name="Shaw A.J."/>
            <person name="Piatkowski B."/>
            <person name="Duffy A.M."/>
            <person name="Aguero B."/>
            <person name="Imwattana K."/>
            <person name="Nieto-Lugilde M."/>
            <person name="Healey A."/>
            <person name="Weston D.J."/>
            <person name="Patel M.N."/>
            <person name="Schmutz J."/>
            <person name="Grimwood J."/>
            <person name="Yavitt J.B."/>
            <person name="Hassel K."/>
            <person name="Stenoien H.K."/>
            <person name="Flatberg K.I."/>
            <person name="Bickford C.P."/>
            <person name="Hicks K.A."/>
        </authorList>
    </citation>
    <scope>NUCLEOTIDE SEQUENCE [LARGE SCALE GENOMIC DNA]</scope>
</reference>
<comment type="caution">
    <text evidence="1">The sequence shown here is derived from an EMBL/GenBank/DDBJ whole genome shotgun (WGS) entry which is preliminary data.</text>
</comment>
<dbReference type="Proteomes" id="UP000828922">
    <property type="component" value="Linkage Group LG07"/>
</dbReference>
<name>A0ACB8HNG4_9BRYO</name>
<evidence type="ECO:0000313" key="2">
    <source>
        <dbReference type="Proteomes" id="UP000828922"/>
    </source>
</evidence>